<evidence type="ECO:0000259" key="21">
    <source>
        <dbReference type="PROSITE" id="PS50234"/>
    </source>
</evidence>
<keyword evidence="18" id="KW-0407">Ion channel</keyword>
<dbReference type="OMA" id="PQITNFR"/>
<keyword evidence="5" id="KW-1003">Cell membrane</keyword>
<evidence type="ECO:0000256" key="9">
    <source>
        <dbReference type="ARBA" id="ARBA00022723"/>
    </source>
</evidence>
<keyword evidence="9" id="KW-0479">Metal-binding</keyword>
<evidence type="ECO:0000256" key="5">
    <source>
        <dbReference type="ARBA" id="ARBA00022475"/>
    </source>
</evidence>
<dbReference type="Pfam" id="PF08399">
    <property type="entry name" value="VWA_N"/>
    <property type="match status" value="1"/>
</dbReference>
<feature type="chain" id="PRO_5034762313" evidence="20">
    <location>
        <begin position="29"/>
        <end position="1118"/>
    </location>
</feature>
<dbReference type="Pfam" id="PF08473">
    <property type="entry name" value="VGCC_alpha2"/>
    <property type="match status" value="1"/>
</dbReference>
<evidence type="ECO:0000256" key="15">
    <source>
        <dbReference type="ARBA" id="ARBA00023136"/>
    </source>
</evidence>
<evidence type="ECO:0000256" key="16">
    <source>
        <dbReference type="ARBA" id="ARBA00023157"/>
    </source>
</evidence>
<evidence type="ECO:0000256" key="12">
    <source>
        <dbReference type="ARBA" id="ARBA00022882"/>
    </source>
</evidence>
<dbReference type="InterPro" id="IPR051173">
    <property type="entry name" value="Ca_channel_alpha-2/delta"/>
</dbReference>
<dbReference type="Pfam" id="PF02743">
    <property type="entry name" value="dCache_1"/>
    <property type="match status" value="1"/>
</dbReference>
<name>A0A8C4Q2H8_EPTBU</name>
<sequence length="1118" mass="126455">MARRASLPAPCPATLLFFLLIVPNPALGADIFPRPGTVRRWASRLERALEHTARKGCGREVLEELYLEHRHLYDAKTIDPEELVKTVAARFDEVLQHKVKALERLAHAAEELERDYLWRGDTKEESQNLNQDQQVAKHETSTQMPQDGEVERTYELDPVFGTYVDKNRSTVQIPTDIYKGSAIMVNERNWTAGLDETFKRNKEEDPTLLWQVFGSVTGLLRFFPGQEWVSSGVDLYDLRRRPWYIQGVCSPKDMVILMDVSGSVTGLTLKLMKSSVSELLKTLADNDFVNIAFFNKEAKPVSCFKHLVQANEHNKKVLLTSMQQLTATGVTNYNAGFSFAFEQLLNGEEWRAGGARTEVRQLKTDSPPTFLRWTSYSRAECNKMIMLFTDGGEDQAEEVFRKYNSPNKTVRVFTFSVGQHNYNVGPVQQMACTNNGYYSAIPSIGAIRISTQNYLNVLGRPMVLAGPKAKKVQWTNMYKDALTESFVITGTLPVFNISYDQNKQNQLLGVMAIDVSLEEINKLTPKYHLSPNGYFYAMDSNGYVIMHPSLNVENAPEPVTLDILDAELSSRIKVEIRRSMIDKESGTRRFETLIKSEDKRYVDKAMRIYTWIPISDSDYSLALVLPAYPSSYLQAHLTDQILQVRYLEQLLPTAGEDLGRVFIAPREYCKNLMMTKDNEQFLQNFMREMDKQTPDAKHCRTDLIYNLILDAGITAKFAQTHWPGVDSDSLGIINLFVATDGGVTRVLSYGAREPWLENPEPCEASYYKRSLNSRSYVYRAVLPPDENERGGNFSVGILVTRALNVSVGGRYIQPAVVGIRLNPESWISKLRSLASNLSEGRNLRQKCPRWNDCEMDCQSHSKILNCLIVDDGGFIILSNQDIEQTGIFLGESDPHLMQGLLDIGLFSRVQSYDYLAPCEPEPQPDAGAAHRSTYIPRIPDLLSLTWWLSATAWSMIQQLLYKLTLPSWYNTGLAVQAEDTAMMLDTGCMILQTQFYFTNSSKSFHREMICGNCSRVFHAEKLGSSNLVLVVAEQVPQGCPLCSNLPSLQILKKSKGPDQCQMAEEPRYRKGPELCFDYNTEEDVSECGDGTIMRPSLSILLILQLLLLWPAFTPLLQS</sequence>
<dbReference type="GO" id="GO:0046872">
    <property type="term" value="F:metal ion binding"/>
    <property type="evidence" value="ECO:0007669"/>
    <property type="project" value="UniProtKB-KW"/>
</dbReference>
<dbReference type="Gene3D" id="3.30.450.20">
    <property type="entry name" value="PAS domain"/>
    <property type="match status" value="1"/>
</dbReference>
<evidence type="ECO:0000256" key="11">
    <source>
        <dbReference type="ARBA" id="ARBA00022837"/>
    </source>
</evidence>
<keyword evidence="16" id="KW-1015">Disulfide bond</keyword>
<accession>A0A8C4Q2H8</accession>
<dbReference type="GeneTree" id="ENSGT00940000156238"/>
<keyword evidence="17" id="KW-0325">Glycoprotein</keyword>
<evidence type="ECO:0000256" key="13">
    <source>
        <dbReference type="ARBA" id="ARBA00022989"/>
    </source>
</evidence>
<dbReference type="Proteomes" id="UP000694388">
    <property type="component" value="Unplaced"/>
</dbReference>
<evidence type="ECO:0000256" key="10">
    <source>
        <dbReference type="ARBA" id="ARBA00022729"/>
    </source>
</evidence>
<dbReference type="SMART" id="SM00327">
    <property type="entry name" value="VWA"/>
    <property type="match status" value="1"/>
</dbReference>
<feature type="signal peptide" evidence="20">
    <location>
        <begin position="1"/>
        <end position="28"/>
    </location>
</feature>
<dbReference type="InterPro" id="IPR036465">
    <property type="entry name" value="vWFA_dom_sf"/>
</dbReference>
<dbReference type="PROSITE" id="PS50234">
    <property type="entry name" value="VWFA"/>
    <property type="match status" value="1"/>
</dbReference>
<dbReference type="Pfam" id="PF13768">
    <property type="entry name" value="VWA_3"/>
    <property type="match status" value="1"/>
</dbReference>
<keyword evidence="8" id="KW-0812">Transmembrane</keyword>
<keyword evidence="11" id="KW-0106">Calcium</keyword>
<evidence type="ECO:0000256" key="19">
    <source>
        <dbReference type="SAM" id="MobiDB-lite"/>
    </source>
</evidence>
<dbReference type="InterPro" id="IPR013608">
    <property type="entry name" value="VWA_N"/>
</dbReference>
<evidence type="ECO:0000256" key="8">
    <source>
        <dbReference type="ARBA" id="ARBA00022692"/>
    </source>
</evidence>
<evidence type="ECO:0000256" key="3">
    <source>
        <dbReference type="ARBA" id="ARBA00007060"/>
    </source>
</evidence>
<keyword evidence="7" id="KW-0107">Calcium channel</keyword>
<feature type="domain" description="VWFA" evidence="21">
    <location>
        <begin position="253"/>
        <end position="458"/>
    </location>
</feature>
<keyword evidence="13" id="KW-1133">Transmembrane helix</keyword>
<dbReference type="SUPFAM" id="SSF53300">
    <property type="entry name" value="vWA-like"/>
    <property type="match status" value="1"/>
</dbReference>
<dbReference type="PANTHER" id="PTHR10166">
    <property type="entry name" value="VOLTAGE-DEPENDENT CALCIUM CHANNEL SUBUNIT ALPHA-2/DELTA-RELATED"/>
    <property type="match status" value="1"/>
</dbReference>
<reference evidence="22" key="2">
    <citation type="submission" date="2025-09" db="UniProtKB">
        <authorList>
            <consortium name="Ensembl"/>
        </authorList>
    </citation>
    <scope>IDENTIFICATION</scope>
</reference>
<dbReference type="GO" id="GO:0005245">
    <property type="term" value="F:voltage-gated calcium channel activity"/>
    <property type="evidence" value="ECO:0007669"/>
    <property type="project" value="TreeGrafter"/>
</dbReference>
<dbReference type="InterPro" id="IPR002035">
    <property type="entry name" value="VWF_A"/>
</dbReference>
<keyword evidence="12" id="KW-0851">Voltage-gated channel</keyword>
<organism evidence="22 23">
    <name type="scientific">Eptatretus burgeri</name>
    <name type="common">Inshore hagfish</name>
    <dbReference type="NCBI Taxonomy" id="7764"/>
    <lineage>
        <taxon>Eukaryota</taxon>
        <taxon>Metazoa</taxon>
        <taxon>Chordata</taxon>
        <taxon>Craniata</taxon>
        <taxon>Vertebrata</taxon>
        <taxon>Cyclostomata</taxon>
        <taxon>Myxini</taxon>
        <taxon>Myxiniformes</taxon>
        <taxon>Myxinidae</taxon>
        <taxon>Eptatretinae</taxon>
        <taxon>Eptatretus</taxon>
    </lineage>
</organism>
<evidence type="ECO:0000256" key="17">
    <source>
        <dbReference type="ARBA" id="ARBA00023180"/>
    </source>
</evidence>
<evidence type="ECO:0000256" key="4">
    <source>
        <dbReference type="ARBA" id="ARBA00022448"/>
    </source>
</evidence>
<evidence type="ECO:0000256" key="20">
    <source>
        <dbReference type="SAM" id="SignalP"/>
    </source>
</evidence>
<keyword evidence="10 20" id="KW-0732">Signal</keyword>
<dbReference type="GO" id="GO:0005891">
    <property type="term" value="C:voltage-gated calcium channel complex"/>
    <property type="evidence" value="ECO:0007669"/>
    <property type="project" value="TreeGrafter"/>
</dbReference>
<protein>
    <submittedName>
        <fullName evidence="22">Calcium voltage-gated channel auxiliary subunit alpha2delta 2</fullName>
    </submittedName>
</protein>
<dbReference type="Ensembl" id="ENSEBUT00000009531.1">
    <property type="protein sequence ID" value="ENSEBUP00000009014.1"/>
    <property type="gene ID" value="ENSEBUG00000005827.1"/>
</dbReference>
<feature type="region of interest" description="Disordered" evidence="19">
    <location>
        <begin position="123"/>
        <end position="147"/>
    </location>
</feature>
<comment type="subcellular location">
    <subcellularLocation>
        <location evidence="2">Cell membrane</location>
        <topology evidence="2">Multi-pass membrane protein</topology>
    </subcellularLocation>
    <subcellularLocation>
        <location evidence="1">Membrane</location>
        <topology evidence="1">Single-pass type I membrane protein</topology>
    </subcellularLocation>
</comment>
<evidence type="ECO:0000256" key="6">
    <source>
        <dbReference type="ARBA" id="ARBA00022568"/>
    </source>
</evidence>
<reference evidence="22" key="1">
    <citation type="submission" date="2025-08" db="UniProtKB">
        <authorList>
            <consortium name="Ensembl"/>
        </authorList>
    </citation>
    <scope>IDENTIFICATION</scope>
</reference>
<keyword evidence="15" id="KW-0472">Membrane</keyword>
<evidence type="ECO:0000313" key="22">
    <source>
        <dbReference type="Ensembl" id="ENSEBUP00000009014.1"/>
    </source>
</evidence>
<dbReference type="InterPro" id="IPR033479">
    <property type="entry name" value="dCache_1"/>
</dbReference>
<evidence type="ECO:0000256" key="2">
    <source>
        <dbReference type="ARBA" id="ARBA00004651"/>
    </source>
</evidence>
<evidence type="ECO:0000256" key="14">
    <source>
        <dbReference type="ARBA" id="ARBA00023065"/>
    </source>
</evidence>
<evidence type="ECO:0000256" key="7">
    <source>
        <dbReference type="ARBA" id="ARBA00022673"/>
    </source>
</evidence>
<keyword evidence="14" id="KW-0406">Ion transport</keyword>
<keyword evidence="23" id="KW-1185">Reference proteome</keyword>
<dbReference type="PANTHER" id="PTHR10166:SF67">
    <property type="entry name" value="VWFA DOMAIN-CONTAINING PROTEIN"/>
    <property type="match status" value="1"/>
</dbReference>
<dbReference type="Gene3D" id="3.40.50.410">
    <property type="entry name" value="von Willebrand factor, type A domain"/>
    <property type="match status" value="1"/>
</dbReference>
<evidence type="ECO:0000256" key="1">
    <source>
        <dbReference type="ARBA" id="ARBA00004479"/>
    </source>
</evidence>
<evidence type="ECO:0000313" key="23">
    <source>
        <dbReference type="Proteomes" id="UP000694388"/>
    </source>
</evidence>
<proteinExistence type="inferred from homology"/>
<evidence type="ECO:0000256" key="18">
    <source>
        <dbReference type="ARBA" id="ARBA00023303"/>
    </source>
</evidence>
<keyword evidence="4" id="KW-0813">Transport</keyword>
<dbReference type="InterPro" id="IPR013680">
    <property type="entry name" value="VDCC_a2/dsu"/>
</dbReference>
<keyword evidence="6" id="KW-0109">Calcium transport</keyword>
<comment type="similarity">
    <text evidence="3">Belongs to the calcium channel subunit alpha-2/delta family.</text>
</comment>
<dbReference type="AlphaFoldDB" id="A0A8C4Q2H8"/>